<feature type="compositionally biased region" description="Basic and acidic residues" evidence="1">
    <location>
        <begin position="29"/>
        <end position="38"/>
    </location>
</feature>
<dbReference type="AlphaFoldDB" id="A0A1W9NZL1"/>
<dbReference type="InterPro" id="IPR002711">
    <property type="entry name" value="HNH"/>
</dbReference>
<evidence type="ECO:0000259" key="2">
    <source>
        <dbReference type="SMART" id="SM00507"/>
    </source>
</evidence>
<name>A0A1W9NZL1_UNCC3</name>
<dbReference type="Gene3D" id="1.10.30.50">
    <property type="match status" value="1"/>
</dbReference>
<feature type="region of interest" description="Disordered" evidence="1">
    <location>
        <begin position="1"/>
        <end position="73"/>
    </location>
</feature>
<protein>
    <recommendedName>
        <fullName evidence="2">HNH nuclease domain-containing protein</fullName>
    </recommendedName>
</protein>
<evidence type="ECO:0000313" key="4">
    <source>
        <dbReference type="Proteomes" id="UP000192520"/>
    </source>
</evidence>
<sequence>MAKVGRRRKRKTSTRQRFLKKKGLKKVPRGKEIDHKVPLSEGGSDSLRNLRLIKKKTHKQKTKREARRRARRR</sequence>
<dbReference type="Proteomes" id="UP000192520">
    <property type="component" value="Unassembled WGS sequence"/>
</dbReference>
<proteinExistence type="predicted"/>
<comment type="caution">
    <text evidence="3">The sequence shown here is derived from an EMBL/GenBank/DDBJ whole genome shotgun (WGS) entry which is preliminary data.</text>
</comment>
<dbReference type="GO" id="GO:0008270">
    <property type="term" value="F:zinc ion binding"/>
    <property type="evidence" value="ECO:0007669"/>
    <property type="project" value="InterPro"/>
</dbReference>
<dbReference type="EMBL" id="MZGJ01000001">
    <property type="protein sequence ID" value="OQX51586.1"/>
    <property type="molecule type" value="Genomic_DNA"/>
</dbReference>
<feature type="domain" description="HNH nuclease" evidence="2">
    <location>
        <begin position="9"/>
        <end position="59"/>
    </location>
</feature>
<accession>A0A1W9NZL1</accession>
<dbReference type="CDD" id="cd00085">
    <property type="entry name" value="HNHc"/>
    <property type="match status" value="1"/>
</dbReference>
<evidence type="ECO:0000313" key="3">
    <source>
        <dbReference type="EMBL" id="OQX51586.1"/>
    </source>
</evidence>
<feature type="compositionally biased region" description="Basic residues" evidence="1">
    <location>
        <begin position="1"/>
        <end position="28"/>
    </location>
</feature>
<dbReference type="SMART" id="SM00507">
    <property type="entry name" value="HNHc"/>
    <property type="match status" value="1"/>
</dbReference>
<reference evidence="4" key="1">
    <citation type="submission" date="2017-03" db="EMBL/GenBank/DDBJ databases">
        <title>Novel pathways for hydrocarbon cycling and metabolic interdependencies in hydrothermal sediment communities.</title>
        <authorList>
            <person name="Dombrowski N."/>
            <person name="Seitz K."/>
            <person name="Teske A."/>
            <person name="Baker B."/>
        </authorList>
    </citation>
    <scope>NUCLEOTIDE SEQUENCE [LARGE SCALE GENOMIC DNA]</scope>
</reference>
<dbReference type="GO" id="GO:0004519">
    <property type="term" value="F:endonuclease activity"/>
    <property type="evidence" value="ECO:0007669"/>
    <property type="project" value="InterPro"/>
</dbReference>
<dbReference type="InterPro" id="IPR003615">
    <property type="entry name" value="HNH_nuc"/>
</dbReference>
<dbReference type="GO" id="GO:0003676">
    <property type="term" value="F:nucleic acid binding"/>
    <property type="evidence" value="ECO:0007669"/>
    <property type="project" value="InterPro"/>
</dbReference>
<gene>
    <name evidence="3" type="ORF">B5M47_00095</name>
</gene>
<dbReference type="Pfam" id="PF01844">
    <property type="entry name" value="HNH"/>
    <property type="match status" value="1"/>
</dbReference>
<feature type="compositionally biased region" description="Basic residues" evidence="1">
    <location>
        <begin position="51"/>
        <end position="73"/>
    </location>
</feature>
<dbReference type="STRING" id="1968527.B5M47_00095"/>
<organism evidence="3 4">
    <name type="scientific">candidate division CPR3 bacterium 4484_211</name>
    <dbReference type="NCBI Taxonomy" id="1968527"/>
    <lineage>
        <taxon>Bacteria</taxon>
        <taxon>Bacteria division CPR3</taxon>
    </lineage>
</organism>
<evidence type="ECO:0000256" key="1">
    <source>
        <dbReference type="SAM" id="MobiDB-lite"/>
    </source>
</evidence>